<dbReference type="Gene3D" id="3.30.300.30">
    <property type="match status" value="1"/>
</dbReference>
<evidence type="ECO:0000313" key="5">
    <source>
        <dbReference type="Proteomes" id="UP000245410"/>
    </source>
</evidence>
<feature type="domain" description="AMP-dependent synthetase/ligase" evidence="2">
    <location>
        <begin position="61"/>
        <end position="282"/>
    </location>
</feature>
<dbReference type="InterPro" id="IPR045851">
    <property type="entry name" value="AMP-bd_C_sf"/>
</dbReference>
<accession>A0A317D0K0</accession>
<protein>
    <submittedName>
        <fullName evidence="4">Acyl-CoA synthetase</fullName>
    </submittedName>
</protein>
<evidence type="ECO:0000259" key="2">
    <source>
        <dbReference type="Pfam" id="PF00501"/>
    </source>
</evidence>
<dbReference type="PANTHER" id="PTHR43201">
    <property type="entry name" value="ACYL-COA SYNTHETASE"/>
    <property type="match status" value="1"/>
</dbReference>
<dbReference type="Pfam" id="PF00501">
    <property type="entry name" value="AMP-binding"/>
    <property type="match status" value="1"/>
</dbReference>
<evidence type="ECO:0000313" key="4">
    <source>
        <dbReference type="EMBL" id="PWR08147.1"/>
    </source>
</evidence>
<organism evidence="4 5">
    <name type="scientific">Micromonospora acroterricola</name>
    <dbReference type="NCBI Taxonomy" id="2202421"/>
    <lineage>
        <taxon>Bacteria</taxon>
        <taxon>Bacillati</taxon>
        <taxon>Actinomycetota</taxon>
        <taxon>Actinomycetes</taxon>
        <taxon>Micromonosporales</taxon>
        <taxon>Micromonosporaceae</taxon>
        <taxon>Micromonospora</taxon>
    </lineage>
</organism>
<dbReference type="InterPro" id="IPR025110">
    <property type="entry name" value="AMP-bd_C"/>
</dbReference>
<dbReference type="Pfam" id="PF13193">
    <property type="entry name" value="AMP-binding_C"/>
    <property type="match status" value="1"/>
</dbReference>
<dbReference type="RefSeq" id="WP_109818346.1">
    <property type="nucleotide sequence ID" value="NZ_QGKR01000206.1"/>
</dbReference>
<dbReference type="EMBL" id="QGKR01000206">
    <property type="protein sequence ID" value="PWR08147.1"/>
    <property type="molecule type" value="Genomic_DNA"/>
</dbReference>
<sequence length="434" mass="46282">MTVATPRPPVAYPEPAGVDNRLVVGGAALTWRTLPTPALPDPAAVLARSAAHALAAARQHAVHGTELLLSTASRVDEAMRAELQDAGFTVTVLDDEGGHPSAPARPRAAEPGRLWLLTSGSTGRPKRVGHTLDTLTTVRADQPDRTWLCPYAPGTYAWWQVVTLSLTQPGQHLVVVEPDELDDWPAVAAAHGVDAASGTPTFWRRTLYRDAAALARVPLRQITLGGEPVDQAILDQLREVFPAARLSWIYASSEVGASIVVHDGRAGFPVDWLDREAPGRPTLSVRDDELVVTSPYHGAGLAGPVRTGDRVQVVDDRVLITGRLDSDEINVGGSKVSAGVVRGVLTGHPAVAWARVTGRRAPVLGRMVVAEVVLARVAEASDGDAHPVDRPAASPPDEAALVRWCADRLPEHAVPRRIRVLTEIPVKETLKSDV</sequence>
<dbReference type="Gene3D" id="3.40.50.12780">
    <property type="entry name" value="N-terminal domain of ligase-like"/>
    <property type="match status" value="1"/>
</dbReference>
<dbReference type="AlphaFoldDB" id="A0A317D0K0"/>
<dbReference type="InterPro" id="IPR042099">
    <property type="entry name" value="ANL_N_sf"/>
</dbReference>
<evidence type="ECO:0000256" key="1">
    <source>
        <dbReference type="ARBA" id="ARBA00006432"/>
    </source>
</evidence>
<name>A0A317D0K0_9ACTN</name>
<evidence type="ECO:0000259" key="3">
    <source>
        <dbReference type="Pfam" id="PF13193"/>
    </source>
</evidence>
<gene>
    <name evidence="4" type="ORF">DKT68_16735</name>
</gene>
<keyword evidence="5" id="KW-1185">Reference proteome</keyword>
<dbReference type="GO" id="GO:0006631">
    <property type="term" value="P:fatty acid metabolic process"/>
    <property type="evidence" value="ECO:0007669"/>
    <property type="project" value="TreeGrafter"/>
</dbReference>
<dbReference type="OrthoDB" id="7055148at2"/>
<feature type="domain" description="AMP-binding enzyme C-terminal" evidence="3">
    <location>
        <begin position="344"/>
        <end position="428"/>
    </location>
</feature>
<comment type="caution">
    <text evidence="4">The sequence shown here is derived from an EMBL/GenBank/DDBJ whole genome shotgun (WGS) entry which is preliminary data.</text>
</comment>
<reference evidence="4 5" key="1">
    <citation type="submission" date="2018-05" db="EMBL/GenBank/DDBJ databases">
        <title>Micromonospora atacamensis sp. nov., a novel actinobacteria isolated from high altitude Atacama Desert soil.</title>
        <authorList>
            <person name="Carro L."/>
            <person name="Golinska P."/>
            <person name="Klenk H.-P."/>
            <person name="Goodfellow M."/>
        </authorList>
    </citation>
    <scope>NUCLEOTIDE SEQUENCE [LARGE SCALE GENOMIC DNA]</scope>
    <source>
        <strain evidence="4 5">5R2A7</strain>
    </source>
</reference>
<comment type="similarity">
    <text evidence="1">Belongs to the ATP-dependent AMP-binding enzyme family.</text>
</comment>
<dbReference type="GO" id="GO:0031956">
    <property type="term" value="F:medium-chain fatty acid-CoA ligase activity"/>
    <property type="evidence" value="ECO:0007669"/>
    <property type="project" value="TreeGrafter"/>
</dbReference>
<dbReference type="PANTHER" id="PTHR43201:SF8">
    <property type="entry name" value="ACYL-COA SYNTHETASE FAMILY MEMBER 3"/>
    <property type="match status" value="1"/>
</dbReference>
<proteinExistence type="inferred from homology"/>
<dbReference type="SUPFAM" id="SSF56801">
    <property type="entry name" value="Acetyl-CoA synthetase-like"/>
    <property type="match status" value="1"/>
</dbReference>
<dbReference type="Proteomes" id="UP000245410">
    <property type="component" value="Unassembled WGS sequence"/>
</dbReference>
<dbReference type="InterPro" id="IPR000873">
    <property type="entry name" value="AMP-dep_synth/lig_dom"/>
</dbReference>